<dbReference type="Proteomes" id="UP001141253">
    <property type="component" value="Chromosome 6"/>
</dbReference>
<organism evidence="2 3">
    <name type="scientific">Salix suchowensis</name>
    <dbReference type="NCBI Taxonomy" id="1278906"/>
    <lineage>
        <taxon>Eukaryota</taxon>
        <taxon>Viridiplantae</taxon>
        <taxon>Streptophyta</taxon>
        <taxon>Embryophyta</taxon>
        <taxon>Tracheophyta</taxon>
        <taxon>Spermatophyta</taxon>
        <taxon>Magnoliopsida</taxon>
        <taxon>eudicotyledons</taxon>
        <taxon>Gunneridae</taxon>
        <taxon>Pentapetalae</taxon>
        <taxon>rosids</taxon>
        <taxon>fabids</taxon>
        <taxon>Malpighiales</taxon>
        <taxon>Salicaceae</taxon>
        <taxon>Saliceae</taxon>
        <taxon>Salix</taxon>
    </lineage>
</organism>
<protein>
    <submittedName>
        <fullName evidence="2">Uncharacterized protein</fullName>
    </submittedName>
</protein>
<comment type="caution">
    <text evidence="2">The sequence shown here is derived from an EMBL/GenBank/DDBJ whole genome shotgun (WGS) entry which is preliminary data.</text>
</comment>
<feature type="chain" id="PRO_5045160802" evidence="1">
    <location>
        <begin position="18"/>
        <end position="102"/>
    </location>
</feature>
<sequence>MFVRKLVSVSIWKISCGFLFPMPGDPQMGTEQKTLEAVIQVMLKMQGHPPQRKSQKSDDGYGPELHAEQEKIILTSFLDHWKQNICIKRSAAALNLSRFSHS</sequence>
<gene>
    <name evidence="2" type="ORF">OIU77_031296</name>
</gene>
<proteinExistence type="predicted"/>
<evidence type="ECO:0000256" key="1">
    <source>
        <dbReference type="SAM" id="SignalP"/>
    </source>
</evidence>
<evidence type="ECO:0000313" key="2">
    <source>
        <dbReference type="EMBL" id="KAJ6382842.1"/>
    </source>
</evidence>
<accession>A0ABQ9BHB9</accession>
<reference evidence="2" key="2">
    <citation type="journal article" date="2023" name="Int. J. Mol. Sci.">
        <title>De Novo Assembly and Annotation of 11 Diverse Shrub Willow (Salix) Genomes Reveals Novel Gene Organization in Sex-Linked Regions.</title>
        <authorList>
            <person name="Hyden B."/>
            <person name="Feng K."/>
            <person name="Yates T.B."/>
            <person name="Jawdy S."/>
            <person name="Cereghino C."/>
            <person name="Smart L.B."/>
            <person name="Muchero W."/>
        </authorList>
    </citation>
    <scope>NUCLEOTIDE SEQUENCE</scope>
    <source>
        <tissue evidence="2">Shoot tip</tissue>
    </source>
</reference>
<dbReference type="EMBL" id="JAPFFI010000009">
    <property type="protein sequence ID" value="KAJ6382842.1"/>
    <property type="molecule type" value="Genomic_DNA"/>
</dbReference>
<name>A0ABQ9BHB9_9ROSI</name>
<keyword evidence="1" id="KW-0732">Signal</keyword>
<evidence type="ECO:0000313" key="3">
    <source>
        <dbReference type="Proteomes" id="UP001141253"/>
    </source>
</evidence>
<keyword evidence="3" id="KW-1185">Reference proteome</keyword>
<feature type="signal peptide" evidence="1">
    <location>
        <begin position="1"/>
        <end position="17"/>
    </location>
</feature>
<reference evidence="2" key="1">
    <citation type="submission" date="2022-10" db="EMBL/GenBank/DDBJ databases">
        <authorList>
            <person name="Hyden B.L."/>
            <person name="Feng K."/>
            <person name="Yates T."/>
            <person name="Jawdy S."/>
            <person name="Smart L.B."/>
            <person name="Muchero W."/>
        </authorList>
    </citation>
    <scope>NUCLEOTIDE SEQUENCE</scope>
    <source>
        <tissue evidence="2">Shoot tip</tissue>
    </source>
</reference>